<evidence type="ECO:0000256" key="5">
    <source>
        <dbReference type="ARBA" id="ARBA00022764"/>
    </source>
</evidence>
<evidence type="ECO:0000256" key="7">
    <source>
        <dbReference type="RuleBase" id="RU003918"/>
    </source>
</evidence>
<dbReference type="InterPro" id="IPR013783">
    <property type="entry name" value="Ig-like_fold"/>
</dbReference>
<dbReference type="PROSITE" id="PS00635">
    <property type="entry name" value="PILI_CHAPERONE"/>
    <property type="match status" value="1"/>
</dbReference>
<evidence type="ECO:0000259" key="10">
    <source>
        <dbReference type="Pfam" id="PF02753"/>
    </source>
</evidence>
<feature type="domain" description="Pili assembly chaperone C-terminal" evidence="10">
    <location>
        <begin position="163"/>
        <end position="220"/>
    </location>
</feature>
<dbReference type="InterPro" id="IPR050643">
    <property type="entry name" value="Periplasmic_pilus_chap"/>
</dbReference>
<feature type="domain" description="Pili assembly chaperone N-terminal" evidence="9">
    <location>
        <begin position="23"/>
        <end position="142"/>
    </location>
</feature>
<keyword evidence="6 7" id="KW-0143">Chaperone</keyword>
<comment type="subcellular location">
    <subcellularLocation>
        <location evidence="1 7">Periplasm</location>
    </subcellularLocation>
</comment>
<dbReference type="Proteomes" id="UP000295530">
    <property type="component" value="Unassembled WGS sequence"/>
</dbReference>
<keyword evidence="4 8" id="KW-0732">Signal</keyword>
<evidence type="ECO:0000313" key="11">
    <source>
        <dbReference type="EMBL" id="TDN59926.1"/>
    </source>
</evidence>
<dbReference type="Gene3D" id="2.60.40.10">
    <property type="entry name" value="Immunoglobulins"/>
    <property type="match status" value="2"/>
</dbReference>
<dbReference type="GO" id="GO:0030288">
    <property type="term" value="C:outer membrane-bounded periplasmic space"/>
    <property type="evidence" value="ECO:0007669"/>
    <property type="project" value="InterPro"/>
</dbReference>
<dbReference type="OrthoDB" id="9131059at2"/>
<keyword evidence="12" id="KW-1185">Reference proteome</keyword>
<dbReference type="InterPro" id="IPR008962">
    <property type="entry name" value="PapD-like_sf"/>
</dbReference>
<dbReference type="EMBL" id="SNVX01000003">
    <property type="protein sequence ID" value="TDN59926.1"/>
    <property type="molecule type" value="Genomic_DNA"/>
</dbReference>
<dbReference type="FunFam" id="2.60.40.10:FF:000458">
    <property type="entry name" value="Molecular chaperone FimC"/>
    <property type="match status" value="1"/>
</dbReference>
<dbReference type="SUPFAM" id="SSF49354">
    <property type="entry name" value="PapD-like"/>
    <property type="match status" value="1"/>
</dbReference>
<dbReference type="SUPFAM" id="SSF49584">
    <property type="entry name" value="Periplasmic chaperone C-domain"/>
    <property type="match status" value="1"/>
</dbReference>
<dbReference type="InterPro" id="IPR016148">
    <property type="entry name" value="Pili_assmbl_chaperone_C"/>
</dbReference>
<dbReference type="InterPro" id="IPR001829">
    <property type="entry name" value="Pili_assmbl_chaperone_bac"/>
</dbReference>
<keyword evidence="5" id="KW-0574">Periplasm</keyword>
<evidence type="ECO:0000256" key="4">
    <source>
        <dbReference type="ARBA" id="ARBA00022729"/>
    </source>
</evidence>
<evidence type="ECO:0000256" key="6">
    <source>
        <dbReference type="ARBA" id="ARBA00023186"/>
    </source>
</evidence>
<organism evidence="11 12">
    <name type="scientific">Scandinavium goeteborgense</name>
    <dbReference type="NCBI Taxonomy" id="1851514"/>
    <lineage>
        <taxon>Bacteria</taxon>
        <taxon>Pseudomonadati</taxon>
        <taxon>Pseudomonadota</taxon>
        <taxon>Gammaproteobacteria</taxon>
        <taxon>Enterobacterales</taxon>
        <taxon>Enterobacteriaceae</taxon>
        <taxon>Scandinavium</taxon>
    </lineage>
</organism>
<comment type="caution">
    <text evidence="11">The sequence shown here is derived from an EMBL/GenBank/DDBJ whole genome shotgun (WGS) entry which is preliminary data.</text>
</comment>
<sequence>MRVFLSAALCCLLSFISSSHAAGIQVGRTRIIYDAKKKEVALPLINQEKELPWLIQSWTDTGDGKTRGPFIVTPPLFRLDPQKEQSLRIAWSGAALPEDRESLFWLNVRTIPAVAKDDESKNVLRLIYKTRLKLFWRPKGLKGLAGENCKNLRFTRQGTMLQVVNKGEYYSVFDNVHLGSTAVKEADLVAPKSTVSLPFPSSANGKNVSWQCITDYGNATEKYSAEIGQG</sequence>
<dbReference type="PANTHER" id="PTHR30251">
    <property type="entry name" value="PILUS ASSEMBLY CHAPERONE"/>
    <property type="match status" value="1"/>
</dbReference>
<evidence type="ECO:0000256" key="1">
    <source>
        <dbReference type="ARBA" id="ARBA00004418"/>
    </source>
</evidence>
<evidence type="ECO:0000313" key="12">
    <source>
        <dbReference type="Proteomes" id="UP000295530"/>
    </source>
</evidence>
<dbReference type="RefSeq" id="WP_133460659.1">
    <property type="nucleotide sequence ID" value="NZ_SNVX01000003.1"/>
</dbReference>
<keyword evidence="3" id="KW-1029">Fimbrium biogenesis</keyword>
<dbReference type="InterPro" id="IPR036316">
    <property type="entry name" value="Pili_assmbl_chap_C_dom_sf"/>
</dbReference>
<evidence type="ECO:0000256" key="8">
    <source>
        <dbReference type="SAM" id="SignalP"/>
    </source>
</evidence>
<gene>
    <name evidence="11" type="ORF">EC847_103104</name>
</gene>
<dbReference type="InterPro" id="IPR018046">
    <property type="entry name" value="Pili_assmbl_chaperone_CS"/>
</dbReference>
<dbReference type="PANTHER" id="PTHR30251:SF11">
    <property type="entry name" value="CHAPERONE PROTEIN FIMC-RELATED"/>
    <property type="match status" value="1"/>
</dbReference>
<comment type="similarity">
    <text evidence="2 7">Belongs to the periplasmic pilus chaperone family.</text>
</comment>
<dbReference type="PRINTS" id="PR00969">
    <property type="entry name" value="CHAPERONPILI"/>
</dbReference>
<evidence type="ECO:0000256" key="2">
    <source>
        <dbReference type="ARBA" id="ARBA00007399"/>
    </source>
</evidence>
<feature type="chain" id="PRO_5020504849" evidence="8">
    <location>
        <begin position="22"/>
        <end position="230"/>
    </location>
</feature>
<dbReference type="Pfam" id="PF02753">
    <property type="entry name" value="PapD_C"/>
    <property type="match status" value="1"/>
</dbReference>
<accession>A0A4R6ELS8</accession>
<name>A0A4R6ELS8_SCAGO</name>
<feature type="signal peptide" evidence="8">
    <location>
        <begin position="1"/>
        <end position="21"/>
    </location>
</feature>
<dbReference type="InterPro" id="IPR016147">
    <property type="entry name" value="Pili_assmbl_chaperone_N"/>
</dbReference>
<dbReference type="GO" id="GO:0071555">
    <property type="term" value="P:cell wall organization"/>
    <property type="evidence" value="ECO:0007669"/>
    <property type="project" value="InterPro"/>
</dbReference>
<reference evidence="11 12" key="1">
    <citation type="submission" date="2019-03" db="EMBL/GenBank/DDBJ databases">
        <title>Genomic analyses of the natural microbiome of Caenorhabditis elegans.</title>
        <authorList>
            <person name="Samuel B."/>
        </authorList>
    </citation>
    <scope>NUCLEOTIDE SEQUENCE [LARGE SCALE GENOMIC DNA]</scope>
    <source>
        <strain evidence="11 12">BIGb0156</strain>
    </source>
</reference>
<evidence type="ECO:0000259" key="9">
    <source>
        <dbReference type="Pfam" id="PF00345"/>
    </source>
</evidence>
<proteinExistence type="inferred from homology"/>
<protein>
    <submittedName>
        <fullName evidence="11">P pilus assembly chaperone PapD</fullName>
    </submittedName>
</protein>
<dbReference type="Pfam" id="PF00345">
    <property type="entry name" value="PapD_N"/>
    <property type="match status" value="1"/>
</dbReference>
<evidence type="ECO:0000256" key="3">
    <source>
        <dbReference type="ARBA" id="ARBA00022558"/>
    </source>
</evidence>
<dbReference type="AlphaFoldDB" id="A0A4R6ELS8"/>